<dbReference type="KEGG" id="bdi:100830877"/>
<accession>A0A0Q3JQU3</accession>
<evidence type="ECO:0000256" key="4">
    <source>
        <dbReference type="ARBA" id="ARBA00023136"/>
    </source>
</evidence>
<keyword evidence="2" id="KW-0812">Transmembrane</keyword>
<evidence type="ECO:0000313" key="9">
    <source>
        <dbReference type="Proteomes" id="UP000008810"/>
    </source>
</evidence>
<dbReference type="EnsemblPlants" id="KQK14404">
    <property type="protein sequence ID" value="KQK14404"/>
    <property type="gene ID" value="BRADI_1g15980v3"/>
</dbReference>
<reference evidence="7" key="2">
    <citation type="submission" date="2017-06" db="EMBL/GenBank/DDBJ databases">
        <title>WGS assembly of Brachypodium distachyon.</title>
        <authorList>
            <consortium name="The International Brachypodium Initiative"/>
            <person name="Lucas S."/>
            <person name="Harmon-Smith M."/>
            <person name="Lail K."/>
            <person name="Tice H."/>
            <person name="Grimwood J."/>
            <person name="Bruce D."/>
            <person name="Barry K."/>
            <person name="Shu S."/>
            <person name="Lindquist E."/>
            <person name="Wang M."/>
            <person name="Pitluck S."/>
            <person name="Vogel J.P."/>
            <person name="Garvin D.F."/>
            <person name="Mockler T.C."/>
            <person name="Schmutz J."/>
            <person name="Rokhsar D."/>
            <person name="Bevan M.W."/>
        </authorList>
    </citation>
    <scope>NUCLEOTIDE SEQUENCE</scope>
    <source>
        <strain evidence="7">Bd21</strain>
    </source>
</reference>
<evidence type="ECO:0000256" key="1">
    <source>
        <dbReference type="ARBA" id="ARBA00004167"/>
    </source>
</evidence>
<gene>
    <name evidence="8" type="primary">LOC100830877</name>
    <name evidence="7" type="ORF">BRADI_1g15980v3</name>
</gene>
<evidence type="ECO:0000259" key="6">
    <source>
        <dbReference type="Pfam" id="PF03168"/>
    </source>
</evidence>
<dbReference type="RefSeq" id="XP_003559726.2">
    <property type="nucleotide sequence ID" value="XM_003559678.3"/>
</dbReference>
<dbReference type="Proteomes" id="UP000008810">
    <property type="component" value="Chromosome 1"/>
</dbReference>
<dbReference type="Gramene" id="KQK14404">
    <property type="protein sequence ID" value="KQK14404"/>
    <property type="gene ID" value="BRADI_1g15980v3"/>
</dbReference>
<feature type="region of interest" description="Disordered" evidence="5">
    <location>
        <begin position="1"/>
        <end position="25"/>
    </location>
</feature>
<dbReference type="Gene3D" id="2.60.40.1820">
    <property type="match status" value="1"/>
</dbReference>
<evidence type="ECO:0000256" key="5">
    <source>
        <dbReference type="SAM" id="MobiDB-lite"/>
    </source>
</evidence>
<dbReference type="PANTHER" id="PTHR31234">
    <property type="entry name" value="LATE EMBRYOGENESIS ABUNDANT (LEA) HYDROXYPROLINE-RICH GLYCOPROTEIN FAMILY"/>
    <property type="match status" value="1"/>
</dbReference>
<keyword evidence="9" id="KW-1185">Reference proteome</keyword>
<dbReference type="GO" id="GO:0098542">
    <property type="term" value="P:defense response to other organism"/>
    <property type="evidence" value="ECO:0007669"/>
    <property type="project" value="InterPro"/>
</dbReference>
<dbReference type="GO" id="GO:0016020">
    <property type="term" value="C:membrane"/>
    <property type="evidence" value="ECO:0007669"/>
    <property type="project" value="UniProtKB-SubCell"/>
</dbReference>
<protein>
    <recommendedName>
        <fullName evidence="6">Late embryogenesis abundant protein LEA-2 subgroup domain-containing protein</fullName>
    </recommendedName>
</protein>
<sequence>MASPANEAPAAPPPSMAMPLPKEDNVHDHDDLHRINKSRRRRCRCICLLVTLGALLLLGITLLVLFLTVLRVRDPSTQLLSARFVGLQPSLNQLNFTVLLTVSVHNPNPASFSYDSGTTGIWYRGAHVGDAQVDPGHIPSKGDGVLQLELTVLTSSFMADLAQLLKDLEAGALPLDSSARIPGKVALLGVFKLKVVAYSDCHIVIGFPDMRIRSQMCHDHAKL</sequence>
<dbReference type="PANTHER" id="PTHR31234:SF65">
    <property type="entry name" value="LATE EMBRYOGENESIS ABUNDANT PROTEIN, LEA_2 SUBGROUP"/>
    <property type="match status" value="1"/>
</dbReference>
<evidence type="ECO:0000313" key="7">
    <source>
        <dbReference type="EMBL" id="KQK14404.1"/>
    </source>
</evidence>
<dbReference type="OrthoDB" id="1929523at2759"/>
<dbReference type="STRING" id="15368.A0A0Q3JQU3"/>
<dbReference type="InterPro" id="IPR044839">
    <property type="entry name" value="NDR1-like"/>
</dbReference>
<dbReference type="Pfam" id="PF03168">
    <property type="entry name" value="LEA_2"/>
    <property type="match status" value="1"/>
</dbReference>
<dbReference type="EMBL" id="CM000880">
    <property type="protein sequence ID" value="KQK14404.1"/>
    <property type="molecule type" value="Genomic_DNA"/>
</dbReference>
<dbReference type="InterPro" id="IPR004864">
    <property type="entry name" value="LEA_2"/>
</dbReference>
<dbReference type="SUPFAM" id="SSF117070">
    <property type="entry name" value="LEA14-like"/>
    <property type="match status" value="1"/>
</dbReference>
<dbReference type="AlphaFoldDB" id="A0A0Q3JQU3"/>
<comment type="subcellular location">
    <subcellularLocation>
        <location evidence="1">Membrane</location>
        <topology evidence="1">Single-pass membrane protein</topology>
    </subcellularLocation>
</comment>
<reference evidence="7 8" key="1">
    <citation type="journal article" date="2010" name="Nature">
        <title>Genome sequencing and analysis of the model grass Brachypodium distachyon.</title>
        <authorList>
            <consortium name="International Brachypodium Initiative"/>
        </authorList>
    </citation>
    <scope>NUCLEOTIDE SEQUENCE [LARGE SCALE GENOMIC DNA]</scope>
    <source>
        <strain evidence="7">Bd21</strain>
        <strain evidence="8">cv. Bd21</strain>
    </source>
</reference>
<keyword evidence="3" id="KW-1133">Transmembrane helix</keyword>
<dbReference type="GeneID" id="100830877"/>
<keyword evidence="4" id="KW-0472">Membrane</keyword>
<name>A0A0Q3JQU3_BRADI</name>
<evidence type="ECO:0000313" key="8">
    <source>
        <dbReference type="EnsemblPlants" id="KQK14404"/>
    </source>
</evidence>
<feature type="domain" description="Late embryogenesis abundant protein LEA-2 subgroup" evidence="6">
    <location>
        <begin position="101"/>
        <end position="192"/>
    </location>
</feature>
<organism evidence="7">
    <name type="scientific">Brachypodium distachyon</name>
    <name type="common">Purple false brome</name>
    <name type="synonym">Trachynia distachya</name>
    <dbReference type="NCBI Taxonomy" id="15368"/>
    <lineage>
        <taxon>Eukaryota</taxon>
        <taxon>Viridiplantae</taxon>
        <taxon>Streptophyta</taxon>
        <taxon>Embryophyta</taxon>
        <taxon>Tracheophyta</taxon>
        <taxon>Spermatophyta</taxon>
        <taxon>Magnoliopsida</taxon>
        <taxon>Liliopsida</taxon>
        <taxon>Poales</taxon>
        <taxon>Poaceae</taxon>
        <taxon>BOP clade</taxon>
        <taxon>Pooideae</taxon>
        <taxon>Stipodae</taxon>
        <taxon>Brachypodieae</taxon>
        <taxon>Brachypodium</taxon>
    </lineage>
</organism>
<reference evidence="8" key="3">
    <citation type="submission" date="2018-08" db="UniProtKB">
        <authorList>
            <consortium name="EnsemblPlants"/>
        </authorList>
    </citation>
    <scope>IDENTIFICATION</scope>
    <source>
        <strain evidence="8">cv. Bd21</strain>
    </source>
</reference>
<evidence type="ECO:0000256" key="2">
    <source>
        <dbReference type="ARBA" id="ARBA00022692"/>
    </source>
</evidence>
<evidence type="ECO:0000256" key="3">
    <source>
        <dbReference type="ARBA" id="ARBA00022989"/>
    </source>
</evidence>
<proteinExistence type="predicted"/>